<evidence type="ECO:0000256" key="6">
    <source>
        <dbReference type="ARBA" id="ARBA00024695"/>
    </source>
</evidence>
<dbReference type="EMBL" id="FN668689">
    <property type="protein sequence ID" value="CBK24803.2"/>
    <property type="molecule type" value="Genomic_DNA"/>
</dbReference>
<comment type="subcellular location">
    <subcellularLocation>
        <location evidence="1">Nucleus</location>
        <location evidence="1">Nucleolus</location>
    </subcellularLocation>
</comment>
<evidence type="ECO:0000256" key="5">
    <source>
        <dbReference type="ARBA" id="ARBA00023242"/>
    </source>
</evidence>
<feature type="coiled-coil region" evidence="7">
    <location>
        <begin position="746"/>
        <end position="784"/>
    </location>
</feature>
<keyword evidence="3" id="KW-0690">Ribosome biogenesis</keyword>
<protein>
    <recommendedName>
        <fullName evidence="11">Nop14-like protein</fullName>
    </recommendedName>
</protein>
<keyword evidence="10" id="KW-1185">Reference proteome</keyword>
<name>D8M9R4_BLAHO</name>
<dbReference type="GO" id="GO:0030490">
    <property type="term" value="P:maturation of SSU-rRNA"/>
    <property type="evidence" value="ECO:0007669"/>
    <property type="project" value="TreeGrafter"/>
</dbReference>
<evidence type="ECO:0000256" key="3">
    <source>
        <dbReference type="ARBA" id="ARBA00022517"/>
    </source>
</evidence>
<dbReference type="OMA" id="YTFTGTH"/>
<dbReference type="RefSeq" id="XP_012898851.1">
    <property type="nucleotide sequence ID" value="XM_013043397.1"/>
</dbReference>
<evidence type="ECO:0000313" key="10">
    <source>
        <dbReference type="Proteomes" id="UP000008312"/>
    </source>
</evidence>
<gene>
    <name evidence="9" type="ORF">GSBLH_T00006822001</name>
</gene>
<dbReference type="InterPro" id="IPR007276">
    <property type="entry name" value="Nop14"/>
</dbReference>
<feature type="region of interest" description="Disordered" evidence="8">
    <location>
        <begin position="263"/>
        <end position="310"/>
    </location>
</feature>
<keyword evidence="5" id="KW-0539">Nucleus</keyword>
<proteinExistence type="inferred from homology"/>
<dbReference type="GO" id="GO:0032040">
    <property type="term" value="C:small-subunit processome"/>
    <property type="evidence" value="ECO:0007669"/>
    <property type="project" value="InterPro"/>
</dbReference>
<comment type="similarity">
    <text evidence="2">Belongs to the NOP14 family.</text>
</comment>
<dbReference type="Proteomes" id="UP000008312">
    <property type="component" value="Unassembled WGS sequence"/>
</dbReference>
<evidence type="ECO:0000256" key="2">
    <source>
        <dbReference type="ARBA" id="ARBA00007466"/>
    </source>
</evidence>
<keyword evidence="7" id="KW-0175">Coiled coil</keyword>
<dbReference type="GO" id="GO:0030692">
    <property type="term" value="C:Noc4p-Nop14p complex"/>
    <property type="evidence" value="ECO:0007669"/>
    <property type="project" value="TreeGrafter"/>
</dbReference>
<dbReference type="PANTHER" id="PTHR23183">
    <property type="entry name" value="NOP14"/>
    <property type="match status" value="1"/>
</dbReference>
<organism evidence="9">
    <name type="scientific">Blastocystis hominis</name>
    <dbReference type="NCBI Taxonomy" id="12968"/>
    <lineage>
        <taxon>Eukaryota</taxon>
        <taxon>Sar</taxon>
        <taxon>Stramenopiles</taxon>
        <taxon>Bigyra</taxon>
        <taxon>Opalozoa</taxon>
        <taxon>Opalinata</taxon>
        <taxon>Blastocystidae</taxon>
        <taxon>Blastocystis</taxon>
    </lineage>
</organism>
<dbReference type="AlphaFoldDB" id="D8M9R4"/>
<evidence type="ECO:0000256" key="8">
    <source>
        <dbReference type="SAM" id="MobiDB-lite"/>
    </source>
</evidence>
<evidence type="ECO:0000256" key="1">
    <source>
        <dbReference type="ARBA" id="ARBA00004604"/>
    </source>
</evidence>
<dbReference type="PANTHER" id="PTHR23183:SF0">
    <property type="entry name" value="NUCLEOLAR PROTEIN 14"/>
    <property type="match status" value="1"/>
</dbReference>
<dbReference type="InParanoid" id="D8M9R4"/>
<evidence type="ECO:0000256" key="7">
    <source>
        <dbReference type="SAM" id="Coils"/>
    </source>
</evidence>
<sequence length="822" mass="94108">MVGNGKKKVIAKKMRTGMKSSASDIQKRIESNPYEMRKNKSPHTTVIGRNVKGNNRNLIVSNAKSLTQRQHAIGEDYEKQTKKNIFKDRRFGSAENLQTMTEEQKMFKKMEIQRKKQLKREKFALGDEEEELLTHKGKSLEIEDDFKKLHEEIDNDEDDEEGAMNSDVFMKTSFKKDSENPDRPRTHKEIMMEIIEKSKLYREQRRIEAEALEAEIENVDAMMDDLHSLLSFNTTDKTKKPEIVQSEKDQEYDRLTAEMVNAAKGKASDRQKTQEEIDKEEKEKLEKLEKEREERMHGIAPSKGRDTGDIQEESVIKRKSYEDEVLDAIDQDAAAGSTLEATAKDYDEDYALLFGDEAEPAPKKESRKETIKAIQKEKQERAEMIKNAKSEIPFIIPIPRSIGELCELLNEYVANDDSIHLILSRIIKNNNPNFYRNVVGLVDAYFSQNCLTPYVLDCVQGCLMAMLPYIESNVHIIWTDILTRIQTRMLNVYFLTTGYPRVSDVLLLQLVLNLFSATDFRHNFIQPALLLLGRTLLECKIKSVRDVVIAEVILAILADYSSASGRFVPEVYAALPIVCELVYDADCCVENRLLRKSSSAASKLELKFKEQSDSEETITLTDLADASIESIPISKLQASLFRIVSSLLESNASNPAALVYFRPILSTLLRFIAQEKGSFQAVKAQETVDQIVSVLTNTLNHRKHIPLQAEVLRPVYVSFAPSYEQDFVPGKVLHPNKEHIRKRELLKQVKREKRGVEREMRREAEVISEMRDAEKREIDEQQSQKLKEVMGWLEEDQANFNRAVKKGVVTGGGSKIQSNLKR</sequence>
<dbReference type="OrthoDB" id="441771at2759"/>
<feature type="compositionally biased region" description="Basic and acidic residues" evidence="8">
    <location>
        <begin position="266"/>
        <end position="310"/>
    </location>
</feature>
<dbReference type="Pfam" id="PF04147">
    <property type="entry name" value="Nop14"/>
    <property type="match status" value="1"/>
</dbReference>
<evidence type="ECO:0000313" key="9">
    <source>
        <dbReference type="EMBL" id="CBK24803.2"/>
    </source>
</evidence>
<reference evidence="9" key="1">
    <citation type="submission" date="2010-02" db="EMBL/GenBank/DDBJ databases">
        <title>Sequencing and annotation of the Blastocystis hominis genome.</title>
        <authorList>
            <person name="Wincker P."/>
        </authorList>
    </citation>
    <scope>NUCLEOTIDE SEQUENCE</scope>
    <source>
        <strain evidence="9">Singapore isolate B</strain>
    </source>
</reference>
<evidence type="ECO:0008006" key="11">
    <source>
        <dbReference type="Google" id="ProtNLM"/>
    </source>
</evidence>
<feature type="coiled-coil region" evidence="7">
    <location>
        <begin position="197"/>
        <end position="229"/>
    </location>
</feature>
<feature type="compositionally biased region" description="Basic and acidic residues" evidence="8">
    <location>
        <begin position="174"/>
        <end position="186"/>
    </location>
</feature>
<accession>D8M9R4</accession>
<keyword evidence="4" id="KW-0698">rRNA processing</keyword>
<dbReference type="GeneID" id="24922946"/>
<comment type="function">
    <text evidence="6">Involved in nucleolar processing of pre-18S ribosomal RNA. Has a role in the nuclear export of 40S pre-ribosomal subunit to the cytoplasm.</text>
</comment>
<evidence type="ECO:0000256" key="4">
    <source>
        <dbReference type="ARBA" id="ARBA00022552"/>
    </source>
</evidence>
<feature type="region of interest" description="Disordered" evidence="8">
    <location>
        <begin position="154"/>
        <end position="186"/>
    </location>
</feature>